<gene>
    <name evidence="2" type="ORF">HCJ93_26400</name>
</gene>
<feature type="region of interest" description="Disordered" evidence="1">
    <location>
        <begin position="1"/>
        <end position="28"/>
    </location>
</feature>
<comment type="caution">
    <text evidence="2">The sequence shown here is derived from an EMBL/GenBank/DDBJ whole genome shotgun (WGS) entry which is preliminary data.</text>
</comment>
<organism evidence="2 3">
    <name type="scientific">Streptomyces composti</name>
    <dbReference type="NCBI Taxonomy" id="2720025"/>
    <lineage>
        <taxon>Bacteria</taxon>
        <taxon>Bacillati</taxon>
        <taxon>Actinomycetota</taxon>
        <taxon>Actinomycetes</taxon>
        <taxon>Kitasatosporales</taxon>
        <taxon>Streptomycetaceae</taxon>
        <taxon>Streptomyces</taxon>
    </lineage>
</organism>
<evidence type="ECO:0000313" key="2">
    <source>
        <dbReference type="EMBL" id="NJP53499.1"/>
    </source>
</evidence>
<dbReference type="Proteomes" id="UP000730591">
    <property type="component" value="Unassembled WGS sequence"/>
</dbReference>
<name>A0ABX1AFR8_9ACTN</name>
<evidence type="ECO:0000313" key="3">
    <source>
        <dbReference type="Proteomes" id="UP000730591"/>
    </source>
</evidence>
<reference evidence="2 3" key="1">
    <citation type="submission" date="2020-03" db="EMBL/GenBank/DDBJ databases">
        <title>WGS of actinomycetes isolated from Thailand.</title>
        <authorList>
            <person name="Thawai C."/>
        </authorList>
    </citation>
    <scope>NUCLEOTIDE SEQUENCE [LARGE SCALE GENOMIC DNA]</scope>
    <source>
        <strain evidence="2 3">SBST2-5</strain>
    </source>
</reference>
<accession>A0ABX1AFR8</accession>
<keyword evidence="3" id="KW-1185">Reference proteome</keyword>
<protein>
    <submittedName>
        <fullName evidence="2">Uncharacterized protein</fullName>
    </submittedName>
</protein>
<proteinExistence type="predicted"/>
<dbReference type="EMBL" id="JAATEM010000040">
    <property type="protein sequence ID" value="NJP53499.1"/>
    <property type="molecule type" value="Genomic_DNA"/>
</dbReference>
<dbReference type="RefSeq" id="WP_167998384.1">
    <property type="nucleotide sequence ID" value="NZ_JAATEM010000040.1"/>
</dbReference>
<evidence type="ECO:0000256" key="1">
    <source>
        <dbReference type="SAM" id="MobiDB-lite"/>
    </source>
</evidence>
<sequence>MTTPWPPRRTGRSPLAPRVAAPREPVDPARIGRRVVRRRAKGVDAVTVAAALEDARFDARQNARHEDLADDVRGPAELAEWERIDQLLAAAPPGTVYDPDTDDVVQAELAAEAAAAAAREAELREAARIAARADELQALRELGTLEQAEPREGDEAARDELTRRAGAYVQADVDAWLARALAAHRGHYADPAAREAAAGLLPQPVLAHAALLSALARLVPAAAPGELALAARLATAEPEATADLAALLNAATEPAGTDGGPA</sequence>